<keyword evidence="2" id="KW-1185">Reference proteome</keyword>
<dbReference type="Proteomes" id="UP000789366">
    <property type="component" value="Unassembled WGS sequence"/>
</dbReference>
<accession>A0ACA9LQ40</accession>
<name>A0ACA9LQ40_9GLOM</name>
<dbReference type="EMBL" id="CAJVPW010004361">
    <property type="protein sequence ID" value="CAG8539336.1"/>
    <property type="molecule type" value="Genomic_DNA"/>
</dbReference>
<proteinExistence type="predicted"/>
<evidence type="ECO:0000313" key="1">
    <source>
        <dbReference type="EMBL" id="CAG8539336.1"/>
    </source>
</evidence>
<gene>
    <name evidence="1" type="ORF">SPELUC_LOCUS4732</name>
</gene>
<evidence type="ECO:0000313" key="2">
    <source>
        <dbReference type="Proteomes" id="UP000789366"/>
    </source>
</evidence>
<organism evidence="1 2">
    <name type="scientific">Cetraspora pellucida</name>
    <dbReference type="NCBI Taxonomy" id="1433469"/>
    <lineage>
        <taxon>Eukaryota</taxon>
        <taxon>Fungi</taxon>
        <taxon>Fungi incertae sedis</taxon>
        <taxon>Mucoromycota</taxon>
        <taxon>Glomeromycotina</taxon>
        <taxon>Glomeromycetes</taxon>
        <taxon>Diversisporales</taxon>
        <taxon>Gigasporaceae</taxon>
        <taxon>Cetraspora</taxon>
    </lineage>
</organism>
<protein>
    <submittedName>
        <fullName evidence="1">7927_t:CDS:1</fullName>
    </submittedName>
</protein>
<sequence>MGTQRGSLIESCLPRILRTFEKWECVRNPYKGQPGRKKSFTHQDMDQLKHIIKEKVDWYLDEILIKMENRTNKHFSISSLWRSMKYCSISHKK</sequence>
<comment type="caution">
    <text evidence="1">The sequence shown here is derived from an EMBL/GenBank/DDBJ whole genome shotgun (WGS) entry which is preliminary data.</text>
</comment>
<feature type="non-terminal residue" evidence="1">
    <location>
        <position position="93"/>
    </location>
</feature>
<reference evidence="1" key="1">
    <citation type="submission" date="2021-06" db="EMBL/GenBank/DDBJ databases">
        <authorList>
            <person name="Kallberg Y."/>
            <person name="Tangrot J."/>
            <person name="Rosling A."/>
        </authorList>
    </citation>
    <scope>NUCLEOTIDE SEQUENCE</scope>
    <source>
        <strain evidence="1">28 12/20/2015</strain>
    </source>
</reference>